<evidence type="ECO:0000256" key="5">
    <source>
        <dbReference type="ARBA" id="ARBA00022840"/>
    </source>
</evidence>
<dbReference type="GO" id="GO:0004691">
    <property type="term" value="F:cAMP-dependent protein kinase activity"/>
    <property type="evidence" value="ECO:0007669"/>
    <property type="project" value="TreeGrafter"/>
</dbReference>
<dbReference type="eggNOG" id="KOG0616">
    <property type="taxonomic scope" value="Eukaryota"/>
</dbReference>
<keyword evidence="5" id="KW-0067">ATP-binding</keyword>
<dbReference type="SUPFAM" id="SSF56112">
    <property type="entry name" value="Protein kinase-like (PK-like)"/>
    <property type="match status" value="1"/>
</dbReference>
<name>A4S904_OSTLU</name>
<dbReference type="GO" id="GO:0005952">
    <property type="term" value="C:cAMP-dependent protein kinase complex"/>
    <property type="evidence" value="ECO:0007669"/>
    <property type="project" value="TreeGrafter"/>
</dbReference>
<evidence type="ECO:0000313" key="8">
    <source>
        <dbReference type="Proteomes" id="UP000001568"/>
    </source>
</evidence>
<evidence type="ECO:0000259" key="6">
    <source>
        <dbReference type="PROSITE" id="PS50011"/>
    </source>
</evidence>
<dbReference type="PANTHER" id="PTHR24353:SF37">
    <property type="entry name" value="CAMP-DEPENDENT PROTEIN KINASE CATALYTIC SUBUNIT PRKX"/>
    <property type="match status" value="1"/>
</dbReference>
<dbReference type="KEGG" id="olu:OSTLU_4415"/>
<keyword evidence="2" id="KW-0808">Transferase</keyword>
<dbReference type="Pfam" id="PF00069">
    <property type="entry name" value="Pkinase"/>
    <property type="match status" value="1"/>
</dbReference>
<accession>A4S904</accession>
<dbReference type="InterPro" id="IPR008271">
    <property type="entry name" value="Ser/Thr_kinase_AS"/>
</dbReference>
<keyword evidence="3" id="KW-0547">Nucleotide-binding</keyword>
<keyword evidence="4" id="KW-0418">Kinase</keyword>
<evidence type="ECO:0000256" key="1">
    <source>
        <dbReference type="ARBA" id="ARBA00022527"/>
    </source>
</evidence>
<evidence type="ECO:0000256" key="2">
    <source>
        <dbReference type="ARBA" id="ARBA00022679"/>
    </source>
</evidence>
<dbReference type="PROSITE" id="PS00108">
    <property type="entry name" value="PROTEIN_KINASE_ST"/>
    <property type="match status" value="1"/>
</dbReference>
<protein>
    <recommendedName>
        <fullName evidence="6">Protein kinase domain-containing protein</fullName>
    </recommendedName>
</protein>
<dbReference type="HOGENOM" id="CLU_000288_63_5_1"/>
<dbReference type="Proteomes" id="UP000001568">
    <property type="component" value="Chromosome 16"/>
</dbReference>
<feature type="non-terminal residue" evidence="7">
    <location>
        <position position="266"/>
    </location>
</feature>
<dbReference type="AlphaFoldDB" id="A4S904"/>
<dbReference type="Gene3D" id="3.30.200.20">
    <property type="entry name" value="Phosphorylase Kinase, domain 1"/>
    <property type="match status" value="1"/>
</dbReference>
<feature type="domain" description="Protein kinase" evidence="6">
    <location>
        <begin position="5"/>
        <end position="266"/>
    </location>
</feature>
<dbReference type="RefSeq" id="XP_001421848.1">
    <property type="nucleotide sequence ID" value="XM_001421811.1"/>
</dbReference>
<keyword evidence="1" id="KW-0723">Serine/threonine-protein kinase</keyword>
<dbReference type="GeneID" id="5006022"/>
<dbReference type="EMBL" id="CP000596">
    <property type="protein sequence ID" value="ABP00142.1"/>
    <property type="molecule type" value="Genomic_DNA"/>
</dbReference>
<dbReference type="Gramene" id="ABP00142">
    <property type="protein sequence ID" value="ABP00142"/>
    <property type="gene ID" value="OSTLU_4415"/>
</dbReference>
<dbReference type="PIRSF" id="PIRSF000654">
    <property type="entry name" value="Integrin-linked_kinase"/>
    <property type="match status" value="1"/>
</dbReference>
<evidence type="ECO:0000256" key="4">
    <source>
        <dbReference type="ARBA" id="ARBA00022777"/>
    </source>
</evidence>
<keyword evidence="8" id="KW-1185">Reference proteome</keyword>
<evidence type="ECO:0000313" key="7">
    <source>
        <dbReference type="EMBL" id="ABP00142.1"/>
    </source>
</evidence>
<dbReference type="GO" id="GO:0005524">
    <property type="term" value="F:ATP binding"/>
    <property type="evidence" value="ECO:0007669"/>
    <property type="project" value="UniProtKB-KW"/>
</dbReference>
<reference evidence="7 8" key="1">
    <citation type="journal article" date="2007" name="Proc. Natl. Acad. Sci. U.S.A.">
        <title>The tiny eukaryote Ostreococcus provides genomic insights into the paradox of plankton speciation.</title>
        <authorList>
            <person name="Palenik B."/>
            <person name="Grimwood J."/>
            <person name="Aerts A."/>
            <person name="Rouze P."/>
            <person name="Salamov A."/>
            <person name="Putnam N."/>
            <person name="Dupont C."/>
            <person name="Jorgensen R."/>
            <person name="Derelle E."/>
            <person name="Rombauts S."/>
            <person name="Zhou K."/>
            <person name="Otillar R."/>
            <person name="Merchant S.S."/>
            <person name="Podell S."/>
            <person name="Gaasterland T."/>
            <person name="Napoli C."/>
            <person name="Gendler K."/>
            <person name="Manuell A."/>
            <person name="Tai V."/>
            <person name="Vallon O."/>
            <person name="Piganeau G."/>
            <person name="Jancek S."/>
            <person name="Heijde M."/>
            <person name="Jabbari K."/>
            <person name="Bowler C."/>
            <person name="Lohr M."/>
            <person name="Robbens S."/>
            <person name="Werner G."/>
            <person name="Dubchak I."/>
            <person name="Pazour G.J."/>
            <person name="Ren Q."/>
            <person name="Paulsen I."/>
            <person name="Delwiche C."/>
            <person name="Schmutz J."/>
            <person name="Rokhsar D."/>
            <person name="Van de Peer Y."/>
            <person name="Moreau H."/>
            <person name="Grigoriev I.V."/>
        </authorList>
    </citation>
    <scope>NUCLEOTIDE SEQUENCE [LARGE SCALE GENOMIC DNA]</scope>
    <source>
        <strain evidence="7 8">CCE9901</strain>
    </source>
</reference>
<dbReference type="InterPro" id="IPR000719">
    <property type="entry name" value="Prot_kinase_dom"/>
</dbReference>
<dbReference type="InterPro" id="IPR011009">
    <property type="entry name" value="Kinase-like_dom_sf"/>
</dbReference>
<dbReference type="OMA" id="EEWVQFY"/>
<evidence type="ECO:0000256" key="3">
    <source>
        <dbReference type="ARBA" id="ARBA00022741"/>
    </source>
</evidence>
<dbReference type="PROSITE" id="PS50011">
    <property type="entry name" value="PROTEIN_KINASE_DOM"/>
    <property type="match status" value="1"/>
</dbReference>
<feature type="non-terminal residue" evidence="7">
    <location>
        <position position="1"/>
    </location>
</feature>
<dbReference type="SMART" id="SM00220">
    <property type="entry name" value="S_TKc"/>
    <property type="match status" value="1"/>
</dbReference>
<proteinExistence type="predicted"/>
<dbReference type="PANTHER" id="PTHR24353">
    <property type="entry name" value="CYCLIC NUCLEOTIDE-DEPENDENT PROTEIN KINASE"/>
    <property type="match status" value="1"/>
</dbReference>
<dbReference type="OrthoDB" id="63267at2759"/>
<sequence length="266" mass="30687">TFRDFIILRELGRGLCGTVYLAKYRFTDQLVAFKVMRKQKLIDVGEIRHAVREREVHATINQGPFIDKLLHAYQDKWALYLVLEYAPCGDLFQAMNYHGLPTLQDAKMYTTQCALALDYIHRCGYVYRDLKPENILLDVNGSVRLADFGMAKKLDDGERAFTICGTAQYMSPEVLTHRGCRFEADIWALGVLIYELCSGGTPFGADKDSRQELYRRLMHHRNESMTFPPWFDADTCSIVKSFLHEDETQRLGYGGAFSLIFDHPWF</sequence>
<gene>
    <name evidence="7" type="ORF">OSTLU_4415</name>
</gene>
<organism evidence="7 8">
    <name type="scientific">Ostreococcus lucimarinus (strain CCE9901)</name>
    <dbReference type="NCBI Taxonomy" id="436017"/>
    <lineage>
        <taxon>Eukaryota</taxon>
        <taxon>Viridiplantae</taxon>
        <taxon>Chlorophyta</taxon>
        <taxon>Mamiellophyceae</taxon>
        <taxon>Mamiellales</taxon>
        <taxon>Bathycoccaceae</taxon>
        <taxon>Ostreococcus</taxon>
    </lineage>
</organism>
<dbReference type="STRING" id="436017.A4S904"/>
<dbReference type="Gene3D" id="1.10.510.10">
    <property type="entry name" value="Transferase(Phosphotransferase) domain 1"/>
    <property type="match status" value="1"/>
</dbReference>